<organism evidence="5 6">
    <name type="scientific">Sediminibacillus halophilus</name>
    <dbReference type="NCBI Taxonomy" id="482461"/>
    <lineage>
        <taxon>Bacteria</taxon>
        <taxon>Bacillati</taxon>
        <taxon>Bacillota</taxon>
        <taxon>Bacilli</taxon>
        <taxon>Bacillales</taxon>
        <taxon>Bacillaceae</taxon>
        <taxon>Sediminibacillus</taxon>
    </lineage>
</organism>
<gene>
    <name evidence="5" type="ORF">SAMN05216244_3483</name>
</gene>
<evidence type="ECO:0000313" key="5">
    <source>
        <dbReference type="EMBL" id="SDM81209.1"/>
    </source>
</evidence>
<evidence type="ECO:0000256" key="3">
    <source>
        <dbReference type="ARBA" id="ARBA00023163"/>
    </source>
</evidence>
<dbReference type="PRINTS" id="PR00032">
    <property type="entry name" value="HTHARAC"/>
</dbReference>
<dbReference type="GO" id="GO:0003700">
    <property type="term" value="F:DNA-binding transcription factor activity"/>
    <property type="evidence" value="ECO:0007669"/>
    <property type="project" value="InterPro"/>
</dbReference>
<dbReference type="OrthoDB" id="9778008at2"/>
<dbReference type="CDD" id="cd02208">
    <property type="entry name" value="cupin_RmlC-like"/>
    <property type="match status" value="1"/>
</dbReference>
<accession>A0A1G9W9S8</accession>
<dbReference type="Gene3D" id="1.10.10.60">
    <property type="entry name" value="Homeodomain-like"/>
    <property type="match status" value="2"/>
</dbReference>
<dbReference type="InterPro" id="IPR003313">
    <property type="entry name" value="AraC-bd"/>
</dbReference>
<dbReference type="InterPro" id="IPR009057">
    <property type="entry name" value="Homeodomain-like_sf"/>
</dbReference>
<keyword evidence="6" id="KW-1185">Reference proteome</keyword>
<dbReference type="Pfam" id="PF12833">
    <property type="entry name" value="HTH_18"/>
    <property type="match status" value="1"/>
</dbReference>
<dbReference type="STRING" id="482461.SAMN05216244_3483"/>
<dbReference type="AlphaFoldDB" id="A0A1G9W9S8"/>
<feature type="domain" description="HTH araC/xylS-type" evidence="4">
    <location>
        <begin position="189"/>
        <end position="287"/>
    </location>
</feature>
<keyword evidence="2 5" id="KW-0238">DNA-binding</keyword>
<dbReference type="PANTHER" id="PTHR43280">
    <property type="entry name" value="ARAC-FAMILY TRANSCRIPTIONAL REGULATOR"/>
    <property type="match status" value="1"/>
</dbReference>
<protein>
    <submittedName>
        <fullName evidence="5">AraC-type DNA-binding protein</fullName>
    </submittedName>
</protein>
<dbReference type="InterPro" id="IPR020449">
    <property type="entry name" value="Tscrpt_reg_AraC-type_HTH"/>
</dbReference>
<dbReference type="RefSeq" id="WP_074600521.1">
    <property type="nucleotide sequence ID" value="NZ_FNHF01000005.1"/>
</dbReference>
<reference evidence="6" key="1">
    <citation type="submission" date="2016-10" db="EMBL/GenBank/DDBJ databases">
        <authorList>
            <person name="Varghese N."/>
            <person name="Submissions S."/>
        </authorList>
    </citation>
    <scope>NUCLEOTIDE SEQUENCE [LARGE SCALE GENOMIC DNA]</scope>
    <source>
        <strain evidence="6">CGMCC 1.6199</strain>
    </source>
</reference>
<dbReference type="Gene3D" id="2.60.120.10">
    <property type="entry name" value="Jelly Rolls"/>
    <property type="match status" value="1"/>
</dbReference>
<dbReference type="SUPFAM" id="SSF46689">
    <property type="entry name" value="Homeodomain-like"/>
    <property type="match status" value="2"/>
</dbReference>
<proteinExistence type="predicted"/>
<dbReference type="InterPro" id="IPR018060">
    <property type="entry name" value="HTH_AraC"/>
</dbReference>
<dbReference type="EMBL" id="FNHF01000005">
    <property type="protein sequence ID" value="SDM81209.1"/>
    <property type="molecule type" value="Genomic_DNA"/>
</dbReference>
<dbReference type="PANTHER" id="PTHR43280:SF28">
    <property type="entry name" value="HTH-TYPE TRANSCRIPTIONAL ACTIVATOR RHAS"/>
    <property type="match status" value="1"/>
</dbReference>
<dbReference type="InterPro" id="IPR014710">
    <property type="entry name" value="RmlC-like_jellyroll"/>
</dbReference>
<dbReference type="SMART" id="SM00342">
    <property type="entry name" value="HTH_ARAC"/>
    <property type="match status" value="1"/>
</dbReference>
<sequence>MDKNRLMEDRNHGDPMFPLRTYTENKLDSNGVIFGLHWHYEMEFTLLQKGPAIFQIGSSSVILEPGEAVLIPSGQLHAAYPYEQNNFQITAIVFHLNFLRSFAYDQIESHYVDRLEQLETSQPLIIKPKTDWEQSILYSLSRIIHYEQNRPPAYELAIKGLLFEVMAEWLGNYPIPDKAVHNVKTDQIKKVLLYIEDHFQEKIRIKDLACVVQMSEGHFNRFFKSIVRMTPIEYINTIRINHAAKLLRETDRKILTIALDAGFDNQSYFIRTFKRFKSCTPSRYRKVKEPVEEPIGFSNR</sequence>
<evidence type="ECO:0000256" key="1">
    <source>
        <dbReference type="ARBA" id="ARBA00023015"/>
    </source>
</evidence>
<name>A0A1G9W9S8_9BACI</name>
<dbReference type="GO" id="GO:0043565">
    <property type="term" value="F:sequence-specific DNA binding"/>
    <property type="evidence" value="ECO:0007669"/>
    <property type="project" value="InterPro"/>
</dbReference>
<keyword evidence="3" id="KW-0804">Transcription</keyword>
<dbReference type="InterPro" id="IPR018062">
    <property type="entry name" value="HTH_AraC-typ_CS"/>
</dbReference>
<keyword evidence="1" id="KW-0805">Transcription regulation</keyword>
<dbReference type="SUPFAM" id="SSF51215">
    <property type="entry name" value="Regulatory protein AraC"/>
    <property type="match status" value="1"/>
</dbReference>
<dbReference type="PROSITE" id="PS00041">
    <property type="entry name" value="HTH_ARAC_FAMILY_1"/>
    <property type="match status" value="1"/>
</dbReference>
<dbReference type="PROSITE" id="PS01124">
    <property type="entry name" value="HTH_ARAC_FAMILY_2"/>
    <property type="match status" value="1"/>
</dbReference>
<dbReference type="Pfam" id="PF02311">
    <property type="entry name" value="AraC_binding"/>
    <property type="match status" value="1"/>
</dbReference>
<dbReference type="InterPro" id="IPR037923">
    <property type="entry name" value="HTH-like"/>
</dbReference>
<evidence type="ECO:0000313" key="6">
    <source>
        <dbReference type="Proteomes" id="UP000182347"/>
    </source>
</evidence>
<evidence type="ECO:0000259" key="4">
    <source>
        <dbReference type="PROSITE" id="PS01124"/>
    </source>
</evidence>
<dbReference type="Proteomes" id="UP000182347">
    <property type="component" value="Unassembled WGS sequence"/>
</dbReference>
<evidence type="ECO:0000256" key="2">
    <source>
        <dbReference type="ARBA" id="ARBA00023125"/>
    </source>
</evidence>